<organism evidence="2 3">
    <name type="scientific">Gloeobacter morelensis MG652769</name>
    <dbReference type="NCBI Taxonomy" id="2781736"/>
    <lineage>
        <taxon>Bacteria</taxon>
        <taxon>Bacillati</taxon>
        <taxon>Cyanobacteriota</taxon>
        <taxon>Cyanophyceae</taxon>
        <taxon>Gloeobacterales</taxon>
        <taxon>Gloeobacteraceae</taxon>
        <taxon>Gloeobacter</taxon>
        <taxon>Gloeobacter morelensis</taxon>
    </lineage>
</organism>
<dbReference type="EMBL" id="CP063845">
    <property type="protein sequence ID" value="UFP95808.1"/>
    <property type="molecule type" value="Genomic_DNA"/>
</dbReference>
<dbReference type="RefSeq" id="WP_230843034.1">
    <property type="nucleotide sequence ID" value="NZ_CP063845.1"/>
</dbReference>
<gene>
    <name evidence="2" type="ORF">ISF26_06130</name>
</gene>
<evidence type="ECO:0000256" key="1">
    <source>
        <dbReference type="SAM" id="MobiDB-lite"/>
    </source>
</evidence>
<proteinExistence type="predicted"/>
<protein>
    <submittedName>
        <fullName evidence="2">Uncharacterized protein</fullName>
    </submittedName>
</protein>
<sequence>MVFAGGGFLSQLAAGIGTVVGGDAILSEMHEDDGMQGASAQAGGQTDPYGGESMGYPPGAGMVGGSDMYADAYAPGGYGDVGATAGDPYMSGMADYGSMGLETGFEQPYGGMMGGDDFGFAQGYGEDESFAAMGGFDVGAGDAEMQGGFGTGIQDDEMESEFGEKQLAQLEEEEGSLPGEEPGEEGDLLGDAFSDVGDVASELGDFDLFGAVGEIGEGIGDFFGNIF</sequence>
<feature type="compositionally biased region" description="Low complexity" evidence="1">
    <location>
        <begin position="36"/>
        <end position="45"/>
    </location>
</feature>
<feature type="region of interest" description="Disordered" evidence="1">
    <location>
        <begin position="33"/>
        <end position="53"/>
    </location>
</feature>
<evidence type="ECO:0000313" key="3">
    <source>
        <dbReference type="Proteomes" id="UP001054846"/>
    </source>
</evidence>
<accession>A0ABY3PQI5</accession>
<name>A0ABY3PQI5_9CYAN</name>
<feature type="compositionally biased region" description="Acidic residues" evidence="1">
    <location>
        <begin position="171"/>
        <end position="188"/>
    </location>
</feature>
<reference evidence="2 3" key="1">
    <citation type="journal article" date="2021" name="Genome Biol. Evol.">
        <title>Complete Genome Sequencing of a Novel Gloeobacter Species from a Waterfall Cave in Mexico.</title>
        <authorList>
            <person name="Saw J.H."/>
            <person name="Cardona T."/>
            <person name="Montejano G."/>
        </authorList>
    </citation>
    <scope>NUCLEOTIDE SEQUENCE [LARGE SCALE GENOMIC DNA]</scope>
    <source>
        <strain evidence="2">MG652769</strain>
    </source>
</reference>
<keyword evidence="3" id="KW-1185">Reference proteome</keyword>
<dbReference type="Proteomes" id="UP001054846">
    <property type="component" value="Chromosome"/>
</dbReference>
<evidence type="ECO:0000313" key="2">
    <source>
        <dbReference type="EMBL" id="UFP95808.1"/>
    </source>
</evidence>
<feature type="region of interest" description="Disordered" evidence="1">
    <location>
        <begin position="171"/>
        <end position="192"/>
    </location>
</feature>